<sequence>MNNTNEVARGLCIHIPVSVHNCYLTKQTIQWHSRAGMLKNRHKTKPHTLLATERPWMYLLLHIIKIMLFILKNLHRVLHAYQGSILTFCLLRGHLSP</sequence>
<reference evidence="1" key="2">
    <citation type="journal article" date="2015" name="Data Brief">
        <title>Shoot transcriptome of the giant reed, Arundo donax.</title>
        <authorList>
            <person name="Barrero R.A."/>
            <person name="Guerrero F.D."/>
            <person name="Moolhuijzen P."/>
            <person name="Goolsby J.A."/>
            <person name="Tidwell J."/>
            <person name="Bellgard S.E."/>
            <person name="Bellgard M.I."/>
        </authorList>
    </citation>
    <scope>NUCLEOTIDE SEQUENCE</scope>
    <source>
        <tissue evidence="1">Shoot tissue taken approximately 20 cm above the soil surface</tissue>
    </source>
</reference>
<reference evidence="1" key="1">
    <citation type="submission" date="2014-09" db="EMBL/GenBank/DDBJ databases">
        <authorList>
            <person name="Magalhaes I.L.F."/>
            <person name="Oliveira U."/>
            <person name="Santos F.R."/>
            <person name="Vidigal T.H.D.A."/>
            <person name="Brescovit A.D."/>
            <person name="Santos A.J."/>
        </authorList>
    </citation>
    <scope>NUCLEOTIDE SEQUENCE</scope>
    <source>
        <tissue evidence="1">Shoot tissue taken approximately 20 cm above the soil surface</tissue>
    </source>
</reference>
<dbReference type="EMBL" id="GBRH01257470">
    <property type="protein sequence ID" value="JAD40425.1"/>
    <property type="molecule type" value="Transcribed_RNA"/>
</dbReference>
<organism evidence="1">
    <name type="scientific">Arundo donax</name>
    <name type="common">Giant reed</name>
    <name type="synonym">Donax arundinaceus</name>
    <dbReference type="NCBI Taxonomy" id="35708"/>
    <lineage>
        <taxon>Eukaryota</taxon>
        <taxon>Viridiplantae</taxon>
        <taxon>Streptophyta</taxon>
        <taxon>Embryophyta</taxon>
        <taxon>Tracheophyta</taxon>
        <taxon>Spermatophyta</taxon>
        <taxon>Magnoliopsida</taxon>
        <taxon>Liliopsida</taxon>
        <taxon>Poales</taxon>
        <taxon>Poaceae</taxon>
        <taxon>PACMAD clade</taxon>
        <taxon>Arundinoideae</taxon>
        <taxon>Arundineae</taxon>
        <taxon>Arundo</taxon>
    </lineage>
</organism>
<evidence type="ECO:0000313" key="1">
    <source>
        <dbReference type="EMBL" id="JAD40425.1"/>
    </source>
</evidence>
<proteinExistence type="predicted"/>
<protein>
    <submittedName>
        <fullName evidence="1">Uncharacterized protein</fullName>
    </submittedName>
</protein>
<dbReference type="AlphaFoldDB" id="A0A0A8ZUH3"/>
<accession>A0A0A8ZUH3</accession>
<name>A0A0A8ZUH3_ARUDO</name>